<dbReference type="Proteomes" id="UP000756921">
    <property type="component" value="Unassembled WGS sequence"/>
</dbReference>
<dbReference type="EMBL" id="WJXW01000003">
    <property type="protein sequence ID" value="KAF9738903.1"/>
    <property type="molecule type" value="Genomic_DNA"/>
</dbReference>
<protein>
    <submittedName>
        <fullName evidence="1">Uncharacterized protein</fullName>
    </submittedName>
</protein>
<evidence type="ECO:0000313" key="2">
    <source>
        <dbReference type="Proteomes" id="UP000756921"/>
    </source>
</evidence>
<reference evidence="1" key="1">
    <citation type="journal article" date="2020" name="Mol. Plant Microbe Interact.">
        <title>Genome Sequence of the Biocontrol Agent Coniothyrium minitans strain Conio (IMI 134523).</title>
        <authorList>
            <person name="Patel D."/>
            <person name="Shittu T.A."/>
            <person name="Baroncelli R."/>
            <person name="Muthumeenakshi S."/>
            <person name="Osborne T.H."/>
            <person name="Janganan T.K."/>
            <person name="Sreenivasaprasad S."/>
        </authorList>
    </citation>
    <scope>NUCLEOTIDE SEQUENCE</scope>
    <source>
        <strain evidence="1">Conio</strain>
    </source>
</reference>
<accession>A0A9P6GP12</accession>
<proteinExistence type="predicted"/>
<gene>
    <name evidence="1" type="ORF">PMIN01_04186</name>
</gene>
<dbReference type="AlphaFoldDB" id="A0A9P6GP12"/>
<organism evidence="1 2">
    <name type="scientific">Paraphaeosphaeria minitans</name>
    <dbReference type="NCBI Taxonomy" id="565426"/>
    <lineage>
        <taxon>Eukaryota</taxon>
        <taxon>Fungi</taxon>
        <taxon>Dikarya</taxon>
        <taxon>Ascomycota</taxon>
        <taxon>Pezizomycotina</taxon>
        <taxon>Dothideomycetes</taxon>
        <taxon>Pleosporomycetidae</taxon>
        <taxon>Pleosporales</taxon>
        <taxon>Massarineae</taxon>
        <taxon>Didymosphaeriaceae</taxon>
        <taxon>Paraphaeosphaeria</taxon>
    </lineage>
</organism>
<sequence>MRDFRPPTWTGISDRRAAQASPWGLQEAGRGAAAAVLAANGAPPTQRLIIMLMYNIVDIAVNIDSHSLPESVRGTCADPLLGLLAVPLRPRTVLLEAGRTHGKILGGLQCGILHPRPRRRGCLCYARSPDNMRLSGTADPRETLFIKDSGTADTRETLFIKDSGTADTREILSMEKGDHGRLRQAPTEQGLQMPRRITIACSDKMGLPCGWEQLVRGCPQRVPQIKHDSQTRTRP</sequence>
<comment type="caution">
    <text evidence="1">The sequence shown here is derived from an EMBL/GenBank/DDBJ whole genome shotgun (WGS) entry which is preliminary data.</text>
</comment>
<name>A0A9P6GP12_9PLEO</name>
<evidence type="ECO:0000313" key="1">
    <source>
        <dbReference type="EMBL" id="KAF9738903.1"/>
    </source>
</evidence>
<keyword evidence="2" id="KW-1185">Reference proteome</keyword>